<dbReference type="EMBL" id="QUSY01000507">
    <property type="protein sequence ID" value="RHY28915.1"/>
    <property type="molecule type" value="Genomic_DNA"/>
</dbReference>
<evidence type="ECO:0000313" key="3">
    <source>
        <dbReference type="Proteomes" id="UP000285060"/>
    </source>
</evidence>
<feature type="transmembrane region" description="Helical" evidence="1">
    <location>
        <begin position="142"/>
        <end position="164"/>
    </location>
</feature>
<evidence type="ECO:0000256" key="1">
    <source>
        <dbReference type="SAM" id="Phobius"/>
    </source>
</evidence>
<reference evidence="2 3" key="1">
    <citation type="submission" date="2018-08" db="EMBL/GenBank/DDBJ databases">
        <title>Aphanomyces genome sequencing and annotation.</title>
        <authorList>
            <person name="Minardi D."/>
            <person name="Oidtmann B."/>
            <person name="Van Der Giezen M."/>
            <person name="Studholme D.J."/>
        </authorList>
    </citation>
    <scope>NUCLEOTIDE SEQUENCE [LARGE SCALE GENOMIC DNA]</scope>
    <source>
        <strain evidence="2 3">NJM0002</strain>
    </source>
</reference>
<accession>A0A3R7CZF8</accession>
<evidence type="ECO:0000313" key="2">
    <source>
        <dbReference type="EMBL" id="RHY28915.1"/>
    </source>
</evidence>
<dbReference type="AlphaFoldDB" id="A0A3R7CZF8"/>
<dbReference type="Proteomes" id="UP000285060">
    <property type="component" value="Unassembled WGS sequence"/>
</dbReference>
<gene>
    <name evidence="2" type="ORF">DYB32_005599</name>
</gene>
<organism evidence="2 3">
    <name type="scientific">Aphanomyces invadans</name>
    <dbReference type="NCBI Taxonomy" id="157072"/>
    <lineage>
        <taxon>Eukaryota</taxon>
        <taxon>Sar</taxon>
        <taxon>Stramenopiles</taxon>
        <taxon>Oomycota</taxon>
        <taxon>Saprolegniomycetes</taxon>
        <taxon>Saprolegniales</taxon>
        <taxon>Verrucalvaceae</taxon>
        <taxon>Aphanomyces</taxon>
    </lineage>
</organism>
<feature type="transmembrane region" description="Helical" evidence="1">
    <location>
        <begin position="107"/>
        <end position="130"/>
    </location>
</feature>
<sequence>MASAATPSRVVHRIRSCGSGVVSTSFLSICATTTFCSCLRWLLSTPVPDETGAFANALEWTLVVVAQTLLVVCSLVVVLYLLLFLPQQVPSRSSSIRFSVALRVCRLETIALVATLGLTSFVWNALFRYFVSKELHLSTDHATVFVQAILLATFVVFAPHHLLAHRPIVSDPVVSLLSSIPLILVRTAQSSAVATLFILYGAEDRAPLALVTLIASSSTLFFVYFTTAKAFSCLFLRTAYSWEGASVPPIAWLDLQHPAVSCTECTHQLPASPTSQAQPLTPSVLSSLRTNPSATYISFLEARSSCHSAPRGSIHPHLVPSTRSLEFWDLWFQAADLHLAAASGQSAALFASEDVWLRVFQVTTATIDGFACMWRALGKQSVPSSSSKDRVNWTKLGAVTWQIATSVQPSPSTLLQLISTSPAVLAFVATGGSQAAPSPWIWLEKWLANSLWHFTLATILLTSKVYPFGDAMSPVVPSLHVEMCPGTNRAQTVVHCIDAVATAVCTSFAKDKQGIVQVTLPAIVYSLAACRIACDSHRATQYEEYEAIVYALDSALQKITAVFGHAMPELTQRFPPALASTVQSYLACK</sequence>
<proteinExistence type="predicted"/>
<evidence type="ECO:0008006" key="4">
    <source>
        <dbReference type="Google" id="ProtNLM"/>
    </source>
</evidence>
<keyword evidence="3" id="KW-1185">Reference proteome</keyword>
<dbReference type="Pfam" id="PF09531">
    <property type="entry name" value="Ndc1_Nup"/>
    <property type="match status" value="1"/>
</dbReference>
<protein>
    <recommendedName>
        <fullName evidence="4">Nucleoporin protein Ndc1-Nup</fullName>
    </recommendedName>
</protein>
<keyword evidence="1" id="KW-1133">Transmembrane helix</keyword>
<name>A0A3R7CZF8_9STRA</name>
<dbReference type="InterPro" id="IPR019049">
    <property type="entry name" value="Nucleoporin_prot_Ndc1/Nup"/>
</dbReference>
<feature type="transmembrane region" description="Helical" evidence="1">
    <location>
        <begin position="63"/>
        <end position="86"/>
    </location>
</feature>
<comment type="caution">
    <text evidence="2">The sequence shown here is derived from an EMBL/GenBank/DDBJ whole genome shotgun (WGS) entry which is preliminary data.</text>
</comment>
<keyword evidence="1" id="KW-0812">Transmembrane</keyword>
<keyword evidence="1" id="KW-0472">Membrane</keyword>
<dbReference type="VEuPathDB" id="FungiDB:H310_08611"/>
<feature type="transmembrane region" description="Helical" evidence="1">
    <location>
        <begin position="206"/>
        <end position="227"/>
    </location>
</feature>
<feature type="transmembrane region" description="Helical" evidence="1">
    <location>
        <begin position="21"/>
        <end position="43"/>
    </location>
</feature>